<dbReference type="InterPro" id="IPR006016">
    <property type="entry name" value="UspA"/>
</dbReference>
<protein>
    <submittedName>
        <fullName evidence="3">Universal stress protein</fullName>
    </submittedName>
</protein>
<organism evidence="3 4">
    <name type="scientific">Alsobacter ponti</name>
    <dbReference type="NCBI Taxonomy" id="2962936"/>
    <lineage>
        <taxon>Bacteria</taxon>
        <taxon>Pseudomonadati</taxon>
        <taxon>Pseudomonadota</taxon>
        <taxon>Alphaproteobacteria</taxon>
        <taxon>Hyphomicrobiales</taxon>
        <taxon>Alsobacteraceae</taxon>
        <taxon>Alsobacter</taxon>
    </lineage>
</organism>
<accession>A0ABT1LEW1</accession>
<dbReference type="CDD" id="cd00293">
    <property type="entry name" value="USP-like"/>
    <property type="match status" value="1"/>
</dbReference>
<name>A0ABT1LEW1_9HYPH</name>
<reference evidence="3 4" key="1">
    <citation type="submission" date="2022-07" db="EMBL/GenBank/DDBJ databases">
        <authorList>
            <person name="Li W.-J."/>
            <person name="Deng Q.-Q."/>
        </authorList>
    </citation>
    <scope>NUCLEOTIDE SEQUENCE [LARGE SCALE GENOMIC DNA]</scope>
    <source>
        <strain evidence="3 4">SYSU M60028</strain>
    </source>
</reference>
<dbReference type="Proteomes" id="UP001205890">
    <property type="component" value="Unassembled WGS sequence"/>
</dbReference>
<evidence type="ECO:0000256" key="1">
    <source>
        <dbReference type="ARBA" id="ARBA00008791"/>
    </source>
</evidence>
<dbReference type="Pfam" id="PF00582">
    <property type="entry name" value="Usp"/>
    <property type="match status" value="1"/>
</dbReference>
<sequence length="277" mass="29681">MKTVFVPLDDPEVSRPIIETGLLFARRFGSYVEGAATLPVLDNYIVGEMVPLWPPQQRSMGDIAREAFEMFSSVMTRAEVPARERVGGEGLCQGWHEPPLLGDGAVASHARVFDVTVLGRPMNGAGGPRLSLLETVVFESGRPIVITPPDPPTTLGDNVVIAWNCSTETARTTALAMPVLHQAKRVTVLTVEEGTVPGPTGAEMARTLRINGIDAEPVTISAKSKTAGEAILDFAENLNADLLVKGAYTQSRLRQMIFGGATSHILSAARLPVFMAH</sequence>
<gene>
    <name evidence="3" type="ORF">NK718_09655</name>
</gene>
<keyword evidence="4" id="KW-1185">Reference proteome</keyword>
<comment type="caution">
    <text evidence="3">The sequence shown here is derived from an EMBL/GenBank/DDBJ whole genome shotgun (WGS) entry which is preliminary data.</text>
</comment>
<dbReference type="EMBL" id="JANCLU010000007">
    <property type="protein sequence ID" value="MCP8938778.1"/>
    <property type="molecule type" value="Genomic_DNA"/>
</dbReference>
<comment type="similarity">
    <text evidence="1">Belongs to the universal stress protein A family.</text>
</comment>
<dbReference type="InterPro" id="IPR006015">
    <property type="entry name" value="Universal_stress_UspA"/>
</dbReference>
<evidence type="ECO:0000259" key="2">
    <source>
        <dbReference type="Pfam" id="PF00582"/>
    </source>
</evidence>
<evidence type="ECO:0000313" key="3">
    <source>
        <dbReference type="EMBL" id="MCP8938778.1"/>
    </source>
</evidence>
<feature type="domain" description="UspA" evidence="2">
    <location>
        <begin position="213"/>
        <end position="276"/>
    </location>
</feature>
<dbReference type="PRINTS" id="PR01438">
    <property type="entry name" value="UNVRSLSTRESS"/>
</dbReference>
<evidence type="ECO:0000313" key="4">
    <source>
        <dbReference type="Proteomes" id="UP001205890"/>
    </source>
</evidence>
<dbReference type="RefSeq" id="WP_254741016.1">
    <property type="nucleotide sequence ID" value="NZ_JANCLU010000007.1"/>
</dbReference>
<proteinExistence type="inferred from homology"/>
<dbReference type="SUPFAM" id="SSF52402">
    <property type="entry name" value="Adenine nucleotide alpha hydrolases-like"/>
    <property type="match status" value="1"/>
</dbReference>
<dbReference type="Gene3D" id="3.40.50.12370">
    <property type="match status" value="1"/>
</dbReference>